<evidence type="ECO:0000256" key="7">
    <source>
        <dbReference type="PIRNR" id="PIRNR004532"/>
    </source>
</evidence>
<dbReference type="Gene3D" id="3.30.540.10">
    <property type="entry name" value="Fructose-1,6-Bisphosphatase, subunit A, domain 1"/>
    <property type="match status" value="1"/>
</dbReference>
<dbReference type="InterPro" id="IPR004464">
    <property type="entry name" value="FBPase_class-2/SBPase"/>
</dbReference>
<protein>
    <recommendedName>
        <fullName evidence="7">Fructose-1,6-bisphosphatase</fullName>
    </recommendedName>
</protein>
<gene>
    <name evidence="8" type="primary">glpX</name>
    <name evidence="8" type="ORF">N7E81_08120</name>
</gene>
<evidence type="ECO:0000313" key="8">
    <source>
        <dbReference type="EMBL" id="UXX81064.1"/>
    </source>
</evidence>
<evidence type="ECO:0000256" key="3">
    <source>
        <dbReference type="ARBA" id="ARBA00022723"/>
    </source>
</evidence>
<evidence type="ECO:0000256" key="1">
    <source>
        <dbReference type="ARBA" id="ARBA00001273"/>
    </source>
</evidence>
<dbReference type="Pfam" id="PF03320">
    <property type="entry name" value="FBPase_glpX"/>
    <property type="match status" value="1"/>
</dbReference>
<keyword evidence="4 8" id="KW-0378">Hydrolase</keyword>
<evidence type="ECO:0000313" key="9">
    <source>
        <dbReference type="Proteomes" id="UP001062165"/>
    </source>
</evidence>
<evidence type="ECO:0000256" key="6">
    <source>
        <dbReference type="ARBA" id="ARBA00023277"/>
    </source>
</evidence>
<keyword evidence="3" id="KW-0479">Metal-binding</keyword>
<dbReference type="Proteomes" id="UP001062165">
    <property type="component" value="Chromosome"/>
</dbReference>
<proteinExistence type="inferred from homology"/>
<evidence type="ECO:0000256" key="4">
    <source>
        <dbReference type="ARBA" id="ARBA00022801"/>
    </source>
</evidence>
<accession>A0ABY6D5H0</accession>
<keyword evidence="5" id="KW-0464">Manganese</keyword>
<reference evidence="8" key="1">
    <citation type="submission" date="2022-10" db="EMBL/GenBank/DDBJ databases">
        <title>Comparative genomics and taxonomic characterization of three novel marine species of genus Reichenbachiella exhibiting antioxidant and polysaccharide degradation activities.</title>
        <authorList>
            <person name="Muhammad N."/>
            <person name="Lee Y.-J."/>
            <person name="Ko J."/>
            <person name="Kim S.-G."/>
        </authorList>
    </citation>
    <scope>NUCLEOTIDE SEQUENCE</scope>
    <source>
        <strain evidence="8">Wsw4-B4</strain>
    </source>
</reference>
<sequence length="316" mass="33084">MIDQEQLVDDLKAVVCSAAAAAKKFVGTGEKEAGDQAAVDAMRQAFEVAQMDGVVRVGEGEKDDAPMLYVGEKLGNGQGMKVDIAIDPVEGTSLMAAGKPNAIAVVAATDQGAFWDAGSAYYMNKIVVGPEAKGAIDINKSATENLQAIAKAKHKKVEDLVIYVLDKPRHVSLRQEIEAAGARVDLHAEGDVIGSVLALISDSEIDALMGIGGAPEAVITAAAVLALGGDMQGKLAPQQDEERQALLEEGCDLDRVLYLKDLVKSDWAVFAAAGVTAGLLLDEPKDSASGEMVVEYLVIGPEAGEIDNDFYALLTD</sequence>
<evidence type="ECO:0000256" key="5">
    <source>
        <dbReference type="ARBA" id="ARBA00023211"/>
    </source>
</evidence>
<comment type="similarity">
    <text evidence="2 7">Belongs to the FBPase class 2 family.</text>
</comment>
<dbReference type="NCBIfam" id="TIGR00330">
    <property type="entry name" value="glpX"/>
    <property type="match status" value="1"/>
</dbReference>
<evidence type="ECO:0000256" key="2">
    <source>
        <dbReference type="ARBA" id="ARBA00008989"/>
    </source>
</evidence>
<name>A0ABY6D5H0_9BACT</name>
<dbReference type="RefSeq" id="WP_263052793.1">
    <property type="nucleotide sequence ID" value="NZ_CP106735.1"/>
</dbReference>
<dbReference type="PANTHER" id="PTHR30447:SF0">
    <property type="entry name" value="FRUCTOSE-1,6-BISPHOSPHATASE 1 CLASS 2-RELATED"/>
    <property type="match status" value="1"/>
</dbReference>
<organism evidence="8 9">
    <name type="scientific">Reichenbachiella carrageenanivorans</name>
    <dbReference type="NCBI Taxonomy" id="2979869"/>
    <lineage>
        <taxon>Bacteria</taxon>
        <taxon>Pseudomonadati</taxon>
        <taxon>Bacteroidota</taxon>
        <taxon>Cytophagia</taxon>
        <taxon>Cytophagales</taxon>
        <taxon>Reichenbachiellaceae</taxon>
        <taxon>Reichenbachiella</taxon>
    </lineage>
</organism>
<keyword evidence="6 7" id="KW-0119">Carbohydrate metabolism</keyword>
<comment type="catalytic activity">
    <reaction evidence="1">
        <text>beta-D-fructose 1,6-bisphosphate + H2O = beta-D-fructose 6-phosphate + phosphate</text>
        <dbReference type="Rhea" id="RHEA:11064"/>
        <dbReference type="ChEBI" id="CHEBI:15377"/>
        <dbReference type="ChEBI" id="CHEBI:32966"/>
        <dbReference type="ChEBI" id="CHEBI:43474"/>
        <dbReference type="ChEBI" id="CHEBI:57634"/>
        <dbReference type="EC" id="3.1.3.11"/>
    </reaction>
</comment>
<dbReference type="GO" id="GO:0042132">
    <property type="term" value="F:fructose 1,6-bisphosphate 1-phosphatase activity"/>
    <property type="evidence" value="ECO:0007669"/>
    <property type="project" value="UniProtKB-EC"/>
</dbReference>
<dbReference type="SUPFAM" id="SSF56655">
    <property type="entry name" value="Carbohydrate phosphatase"/>
    <property type="match status" value="1"/>
</dbReference>
<dbReference type="EMBL" id="CP106735">
    <property type="protein sequence ID" value="UXX81064.1"/>
    <property type="molecule type" value="Genomic_DNA"/>
</dbReference>
<dbReference type="PANTHER" id="PTHR30447">
    <property type="entry name" value="FRUCTOSE-1,6-BISPHOSPHATASE CLASS 2"/>
    <property type="match status" value="1"/>
</dbReference>
<keyword evidence="9" id="KW-1185">Reference proteome</keyword>
<dbReference type="Gene3D" id="3.40.190.90">
    <property type="match status" value="1"/>
</dbReference>
<dbReference type="PIRSF" id="PIRSF004532">
    <property type="entry name" value="GlpX"/>
    <property type="match status" value="1"/>
</dbReference>